<evidence type="ECO:0000313" key="4">
    <source>
        <dbReference type="Proteomes" id="UP000008561"/>
    </source>
</evidence>
<dbReference type="KEGG" id="dol:Dole_1487"/>
<accession>A8ZZD8</accession>
<dbReference type="Proteomes" id="UP000008561">
    <property type="component" value="Chromosome"/>
</dbReference>
<protein>
    <submittedName>
        <fullName evidence="3">Ribosomal L11 methyltransferase</fullName>
    </submittedName>
</protein>
<dbReference type="SUPFAM" id="SSF53335">
    <property type="entry name" value="S-adenosyl-L-methionine-dependent methyltransferases"/>
    <property type="match status" value="1"/>
</dbReference>
<dbReference type="InterPro" id="IPR029063">
    <property type="entry name" value="SAM-dependent_MTases_sf"/>
</dbReference>
<dbReference type="CDD" id="cd02440">
    <property type="entry name" value="AdoMet_MTases"/>
    <property type="match status" value="1"/>
</dbReference>
<dbReference type="STRING" id="96561.Dole_1487"/>
<dbReference type="AlphaFoldDB" id="A8ZZD8"/>
<dbReference type="GO" id="GO:0032259">
    <property type="term" value="P:methylation"/>
    <property type="evidence" value="ECO:0007669"/>
    <property type="project" value="UniProtKB-KW"/>
</dbReference>
<evidence type="ECO:0000313" key="3">
    <source>
        <dbReference type="EMBL" id="ABW67291.1"/>
    </source>
</evidence>
<proteinExistence type="predicted"/>
<dbReference type="PANTHER" id="PTHR43648:SF1">
    <property type="entry name" value="ELECTRON TRANSFER FLAVOPROTEIN BETA SUBUNIT LYSINE METHYLTRANSFERASE"/>
    <property type="match status" value="1"/>
</dbReference>
<keyword evidence="4" id="KW-1185">Reference proteome</keyword>
<dbReference type="EMBL" id="CP000859">
    <property type="protein sequence ID" value="ABW67291.1"/>
    <property type="molecule type" value="Genomic_DNA"/>
</dbReference>
<dbReference type="Gene3D" id="3.40.50.150">
    <property type="entry name" value="Vaccinia Virus protein VP39"/>
    <property type="match status" value="1"/>
</dbReference>
<sequence>MGIDARPTASPRDRLDRLHIYYVLGRADTRDAGFDNRFIGNWEEDGTSFLFFSTDTTPEVEAFVQSRPELTLVDHFDMAYDEWQPVDHFPILAGGFSIHPAWSGATPDPAGRTLVLDPGVVFGSGCHATTSDCLEALDLAWSGQDLRPKTVIDLGTGTGILSVAAAMLGAEAIVGVDINFLAAQTALRNTRLNRVQDRVLIVKGDATDFAGAPADLLMANIHYDIMKHILAGPGFLRCRRFILSGLLRTPARMVLDQLEKMPVSITKQWNSDGIWYTLLGKVISG</sequence>
<dbReference type="OrthoDB" id="9785995at2"/>
<dbReference type="HOGENOM" id="CLU_049382_2_0_7"/>
<dbReference type="Pfam" id="PF06325">
    <property type="entry name" value="PrmA"/>
    <property type="match status" value="1"/>
</dbReference>
<evidence type="ECO:0000256" key="2">
    <source>
        <dbReference type="ARBA" id="ARBA00022679"/>
    </source>
</evidence>
<evidence type="ECO:0000256" key="1">
    <source>
        <dbReference type="ARBA" id="ARBA00022603"/>
    </source>
</evidence>
<reference evidence="3 4" key="1">
    <citation type="submission" date="2007-10" db="EMBL/GenBank/DDBJ databases">
        <title>Complete sequence of Desulfococcus oleovorans Hxd3.</title>
        <authorList>
            <consortium name="US DOE Joint Genome Institute"/>
            <person name="Copeland A."/>
            <person name="Lucas S."/>
            <person name="Lapidus A."/>
            <person name="Barry K."/>
            <person name="Glavina del Rio T."/>
            <person name="Dalin E."/>
            <person name="Tice H."/>
            <person name="Pitluck S."/>
            <person name="Kiss H."/>
            <person name="Brettin T."/>
            <person name="Bruce D."/>
            <person name="Detter J.C."/>
            <person name="Han C."/>
            <person name="Schmutz J."/>
            <person name="Larimer F."/>
            <person name="Land M."/>
            <person name="Hauser L."/>
            <person name="Kyrpides N."/>
            <person name="Kim E."/>
            <person name="Wawrik B."/>
            <person name="Richardson P."/>
        </authorList>
    </citation>
    <scope>NUCLEOTIDE SEQUENCE [LARGE SCALE GENOMIC DNA]</scope>
    <source>
        <strain evidence="4">DSM 6200 / JCM 39069 / Hxd3</strain>
    </source>
</reference>
<dbReference type="GO" id="GO:0008276">
    <property type="term" value="F:protein methyltransferase activity"/>
    <property type="evidence" value="ECO:0007669"/>
    <property type="project" value="TreeGrafter"/>
</dbReference>
<organism evidence="3 4">
    <name type="scientific">Desulfosudis oleivorans (strain DSM 6200 / JCM 39069 / Hxd3)</name>
    <name type="common">Desulfococcus oleovorans</name>
    <dbReference type="NCBI Taxonomy" id="96561"/>
    <lineage>
        <taxon>Bacteria</taxon>
        <taxon>Pseudomonadati</taxon>
        <taxon>Thermodesulfobacteriota</taxon>
        <taxon>Desulfobacteria</taxon>
        <taxon>Desulfobacterales</taxon>
        <taxon>Desulfosudaceae</taxon>
        <taxon>Desulfosudis</taxon>
    </lineage>
</organism>
<keyword evidence="2 3" id="KW-0808">Transferase</keyword>
<dbReference type="PANTHER" id="PTHR43648">
    <property type="entry name" value="ELECTRON TRANSFER FLAVOPROTEIN BETA SUBUNIT LYSINE METHYLTRANSFERASE"/>
    <property type="match status" value="1"/>
</dbReference>
<dbReference type="RefSeq" id="WP_012174907.1">
    <property type="nucleotide sequence ID" value="NC_009943.1"/>
</dbReference>
<name>A8ZZD8_DESOH</name>
<gene>
    <name evidence="3" type="ordered locus">Dole_1487</name>
</gene>
<dbReference type="eggNOG" id="COG2264">
    <property type="taxonomic scope" value="Bacteria"/>
</dbReference>
<dbReference type="InterPro" id="IPR050078">
    <property type="entry name" value="Ribosomal_L11_MeTrfase_PrmA"/>
</dbReference>
<keyword evidence="1 3" id="KW-0489">Methyltransferase</keyword>